<dbReference type="CDD" id="cd05829">
    <property type="entry name" value="Sortase_F"/>
    <property type="match status" value="1"/>
</dbReference>
<sequence length="209" mass="21884">MTDMRTRGGVWLPMAAGALIIGLALVVFGLGRLHSPTGSPGGTRTGESPRAAAPLPRSAPVRIQVPAIGVSAPVLALGLNPDQTVQEPSLSQPSLTSWYRLGPAPGERGPAAFFGHIDTRASGPAVFYRLGQLTPGAQVRIARRDGVTAVFQITAVEQVPKSRFPTQRVYGMTAEPTIRLISCGGDFNRATGHYNDNIIAYGVLTGSTG</sequence>
<dbReference type="InterPro" id="IPR023365">
    <property type="entry name" value="Sortase_dom-sf"/>
</dbReference>
<dbReference type="Pfam" id="PF04203">
    <property type="entry name" value="Sortase"/>
    <property type="match status" value="1"/>
</dbReference>
<keyword evidence="3" id="KW-0472">Membrane</keyword>
<dbReference type="AlphaFoldDB" id="A0A939P9G8"/>
<evidence type="ECO:0000256" key="2">
    <source>
        <dbReference type="SAM" id="MobiDB-lite"/>
    </source>
</evidence>
<keyword evidence="5" id="KW-1185">Reference proteome</keyword>
<feature type="transmembrane region" description="Helical" evidence="3">
    <location>
        <begin position="12"/>
        <end position="31"/>
    </location>
</feature>
<keyword evidence="1" id="KW-0378">Hydrolase</keyword>
<comment type="caution">
    <text evidence="4">The sequence shown here is derived from an EMBL/GenBank/DDBJ whole genome shotgun (WGS) entry which is preliminary data.</text>
</comment>
<protein>
    <submittedName>
        <fullName evidence="4">Class F sortase</fullName>
    </submittedName>
</protein>
<dbReference type="InterPro" id="IPR042001">
    <property type="entry name" value="Sortase_F"/>
</dbReference>
<proteinExistence type="predicted"/>
<name>A0A939P9G8_9ACTN</name>
<dbReference type="EMBL" id="JAGEOJ010000004">
    <property type="protein sequence ID" value="MBO2447947.1"/>
    <property type="molecule type" value="Genomic_DNA"/>
</dbReference>
<feature type="region of interest" description="Disordered" evidence="2">
    <location>
        <begin position="36"/>
        <end position="56"/>
    </location>
</feature>
<reference evidence="4" key="1">
    <citation type="submission" date="2021-03" db="EMBL/GenBank/DDBJ databases">
        <authorList>
            <person name="Kanchanasin P."/>
            <person name="Saeng-In P."/>
            <person name="Phongsopitanun W."/>
            <person name="Yuki M."/>
            <person name="Kudo T."/>
            <person name="Ohkuma M."/>
            <person name="Tanasupawat S."/>
        </authorList>
    </citation>
    <scope>NUCLEOTIDE SEQUENCE</scope>
    <source>
        <strain evidence="4">GKU 128</strain>
    </source>
</reference>
<feature type="compositionally biased region" description="Low complexity" evidence="2">
    <location>
        <begin position="45"/>
        <end position="56"/>
    </location>
</feature>
<gene>
    <name evidence="4" type="ORF">J4573_12655</name>
</gene>
<dbReference type="GO" id="GO:0016787">
    <property type="term" value="F:hydrolase activity"/>
    <property type="evidence" value="ECO:0007669"/>
    <property type="project" value="UniProtKB-KW"/>
</dbReference>
<evidence type="ECO:0000313" key="4">
    <source>
        <dbReference type="EMBL" id="MBO2447947.1"/>
    </source>
</evidence>
<organism evidence="4 5">
    <name type="scientific">Actinomadura barringtoniae</name>
    <dbReference type="NCBI Taxonomy" id="1427535"/>
    <lineage>
        <taxon>Bacteria</taxon>
        <taxon>Bacillati</taxon>
        <taxon>Actinomycetota</taxon>
        <taxon>Actinomycetes</taxon>
        <taxon>Streptosporangiales</taxon>
        <taxon>Thermomonosporaceae</taxon>
        <taxon>Actinomadura</taxon>
    </lineage>
</organism>
<evidence type="ECO:0000256" key="1">
    <source>
        <dbReference type="ARBA" id="ARBA00022801"/>
    </source>
</evidence>
<accession>A0A939P9G8</accession>
<dbReference type="Proteomes" id="UP000669179">
    <property type="component" value="Unassembled WGS sequence"/>
</dbReference>
<evidence type="ECO:0000313" key="5">
    <source>
        <dbReference type="Proteomes" id="UP000669179"/>
    </source>
</evidence>
<keyword evidence="3" id="KW-0812">Transmembrane</keyword>
<dbReference type="SUPFAM" id="SSF63817">
    <property type="entry name" value="Sortase"/>
    <property type="match status" value="1"/>
</dbReference>
<dbReference type="Gene3D" id="2.40.260.10">
    <property type="entry name" value="Sortase"/>
    <property type="match status" value="1"/>
</dbReference>
<keyword evidence="3" id="KW-1133">Transmembrane helix</keyword>
<evidence type="ECO:0000256" key="3">
    <source>
        <dbReference type="SAM" id="Phobius"/>
    </source>
</evidence>
<dbReference type="NCBIfam" id="NF033748">
    <property type="entry name" value="class_F_sortase"/>
    <property type="match status" value="1"/>
</dbReference>
<dbReference type="InterPro" id="IPR005754">
    <property type="entry name" value="Sortase"/>
</dbReference>